<protein>
    <submittedName>
        <fullName evidence="1">Uncharacterized protein</fullName>
    </submittedName>
</protein>
<dbReference type="Proteomes" id="UP000887222">
    <property type="component" value="Unassembled WGS sequence"/>
</dbReference>
<accession>A0ABQ4Q9C6</accession>
<evidence type="ECO:0000313" key="2">
    <source>
        <dbReference type="Proteomes" id="UP000887222"/>
    </source>
</evidence>
<dbReference type="EMBL" id="BPMK01000019">
    <property type="protein sequence ID" value="GIZ53664.1"/>
    <property type="molecule type" value="Genomic_DNA"/>
</dbReference>
<comment type="caution">
    <text evidence="1">The sequence shown here is derived from an EMBL/GenBank/DDBJ whole genome shotgun (WGS) entry which is preliminary data.</text>
</comment>
<sequence length="80" mass="8817">MSSIGPSSSISKIAGDLLQLDQQRRQQIDLHLQVSESTRRVRDQAVDQSMAAITKQAQLVQEVKEAGVQTRARGSIDVWA</sequence>
<proteinExistence type="predicted"/>
<reference evidence="1 2" key="1">
    <citation type="journal article" date="2022" name="Int. J. Syst. Evol. Microbiol.">
        <title>Noviherbaspirillum aridicola sp. nov., isolated from an arid soil in Pakistan.</title>
        <authorList>
            <person name="Khan I.U."/>
            <person name="Saqib M."/>
            <person name="Amin A."/>
            <person name="Hussain F."/>
            <person name="Li L."/>
            <person name="Liu Y.H."/>
            <person name="Fang B.Z."/>
            <person name="Ahmed I."/>
            <person name="Li W.J."/>
        </authorList>
    </citation>
    <scope>NUCLEOTIDE SEQUENCE [LARGE SCALE GENOMIC DNA]</scope>
    <source>
        <strain evidence="1 2">NCCP-691</strain>
    </source>
</reference>
<organism evidence="1 2">
    <name type="scientific">Noviherbaspirillum aridicola</name>
    <dbReference type="NCBI Taxonomy" id="2849687"/>
    <lineage>
        <taxon>Bacteria</taxon>
        <taxon>Pseudomonadati</taxon>
        <taxon>Pseudomonadota</taxon>
        <taxon>Betaproteobacteria</taxon>
        <taxon>Burkholderiales</taxon>
        <taxon>Oxalobacteraceae</taxon>
        <taxon>Noviherbaspirillum</taxon>
    </lineage>
</organism>
<dbReference type="RefSeq" id="WP_220810079.1">
    <property type="nucleotide sequence ID" value="NZ_BPMK01000019.1"/>
</dbReference>
<keyword evidence="2" id="KW-1185">Reference proteome</keyword>
<evidence type="ECO:0000313" key="1">
    <source>
        <dbReference type="EMBL" id="GIZ53664.1"/>
    </source>
</evidence>
<name>A0ABQ4Q9C6_9BURK</name>
<gene>
    <name evidence="1" type="ORF">NCCP691_36780</name>
</gene>